<dbReference type="GO" id="GO:0006397">
    <property type="term" value="P:mRNA processing"/>
    <property type="evidence" value="ECO:0007669"/>
    <property type="project" value="InterPro"/>
</dbReference>
<evidence type="ECO:0000256" key="4">
    <source>
        <dbReference type="PROSITE-ProRule" id="PRU00047"/>
    </source>
</evidence>
<dbReference type="RefSeq" id="XP_004255931.1">
    <property type="nucleotide sequence ID" value="XM_004255883.1"/>
</dbReference>
<dbReference type="GO" id="GO:0016567">
    <property type="term" value="P:protein ubiquitination"/>
    <property type="evidence" value="ECO:0007669"/>
    <property type="project" value="InterPro"/>
</dbReference>
<dbReference type="InterPro" id="IPR001878">
    <property type="entry name" value="Znf_CCHC"/>
</dbReference>
<dbReference type="GO" id="GO:0005634">
    <property type="term" value="C:nucleus"/>
    <property type="evidence" value="ECO:0007669"/>
    <property type="project" value="TreeGrafter"/>
</dbReference>
<dbReference type="SUPFAM" id="SSF57850">
    <property type="entry name" value="RING/U-box"/>
    <property type="match status" value="1"/>
</dbReference>
<dbReference type="GO" id="GO:0003676">
    <property type="term" value="F:nucleic acid binding"/>
    <property type="evidence" value="ECO:0007669"/>
    <property type="project" value="InterPro"/>
</dbReference>
<gene>
    <name evidence="6" type="ORF">EIN_485520</name>
</gene>
<dbReference type="InterPro" id="IPR033489">
    <property type="entry name" value="RBBP6"/>
</dbReference>
<evidence type="ECO:0000256" key="3">
    <source>
        <dbReference type="ARBA" id="ARBA00022833"/>
    </source>
</evidence>
<dbReference type="InterPro" id="IPR025829">
    <property type="entry name" value="Zn_knuckle_CX2CX3GHX4C"/>
</dbReference>
<dbReference type="GO" id="GO:0061630">
    <property type="term" value="F:ubiquitin protein ligase activity"/>
    <property type="evidence" value="ECO:0007669"/>
    <property type="project" value="InterPro"/>
</dbReference>
<dbReference type="PANTHER" id="PTHR15439">
    <property type="entry name" value="RETINOBLASTOMA-BINDING PROTEIN 6"/>
    <property type="match status" value="1"/>
</dbReference>
<dbReference type="PANTHER" id="PTHR15439:SF0">
    <property type="entry name" value="CELL DIVISION CYCLE AND APOPTOSIS REGULATOR PROTEIN 1-RELATED"/>
    <property type="match status" value="1"/>
</dbReference>
<dbReference type="InterPro" id="IPR013083">
    <property type="entry name" value="Znf_RING/FYVE/PHD"/>
</dbReference>
<dbReference type="AlphaFoldDB" id="A0A0A1U7V4"/>
<dbReference type="SUPFAM" id="SSF57756">
    <property type="entry name" value="Retrovirus zinc finger-like domains"/>
    <property type="match status" value="1"/>
</dbReference>
<keyword evidence="7" id="KW-1185">Reference proteome</keyword>
<organism evidence="6 7">
    <name type="scientific">Entamoeba invadens IP1</name>
    <dbReference type="NCBI Taxonomy" id="370355"/>
    <lineage>
        <taxon>Eukaryota</taxon>
        <taxon>Amoebozoa</taxon>
        <taxon>Evosea</taxon>
        <taxon>Archamoebae</taxon>
        <taxon>Mastigamoebida</taxon>
        <taxon>Entamoebidae</taxon>
        <taxon>Entamoeba</taxon>
    </lineage>
</organism>
<dbReference type="PROSITE" id="PS50158">
    <property type="entry name" value="ZF_CCHC"/>
    <property type="match status" value="1"/>
</dbReference>
<evidence type="ECO:0000313" key="7">
    <source>
        <dbReference type="Proteomes" id="UP000014680"/>
    </source>
</evidence>
<keyword evidence="3" id="KW-0862">Zinc</keyword>
<sequence>MSVFYFNHRSFGDYLRCEIAKPSITLLDVKQKVVDVFLHRQPPETYQPSQILVYQGSLEITNLAEIIPQDSRFTVFTRTQETSKVTREAVDLKDICVDNKTITATPLFSTNSRKQKPQHLPPGYICRRCGKPGHFIRDCPENNNPVYDRKETAGLPREMYEEVNDDDTNAMITKDGKHVALKITGQQFRPVVQVEVGEEESANSVPKRLRCPKCSGLLRGASVLKCCGKSFCEDCLVKIRSEERCINCGKAIDISKDIMEDKKVRQDILKFFEETNRKIAQKAMEKAHLEHPTKNANEEKSKIKEVVESKPVIEKMDISGLFKKKDPKFCPLWRLAAVKCDGVKFTGKLIGIEEYKPDRVAKILEGVKKRERSRSRERSDNK</sequence>
<dbReference type="InterPro" id="IPR036875">
    <property type="entry name" value="Znf_CCHC_sf"/>
</dbReference>
<evidence type="ECO:0000313" key="6">
    <source>
        <dbReference type="EMBL" id="ELP89160.1"/>
    </source>
</evidence>
<dbReference type="KEGG" id="eiv:EIN_485520"/>
<evidence type="ECO:0000259" key="5">
    <source>
        <dbReference type="PROSITE" id="PS50158"/>
    </source>
</evidence>
<keyword evidence="2 4" id="KW-0863">Zinc-finger</keyword>
<name>A0A0A1U7V4_ENTIV</name>
<evidence type="ECO:0000256" key="2">
    <source>
        <dbReference type="ARBA" id="ARBA00022771"/>
    </source>
</evidence>
<reference evidence="6 7" key="1">
    <citation type="submission" date="2012-10" db="EMBL/GenBank/DDBJ databases">
        <authorList>
            <person name="Zafar N."/>
            <person name="Inman J."/>
            <person name="Hall N."/>
            <person name="Lorenzi H."/>
            <person name="Caler E."/>
        </authorList>
    </citation>
    <scope>NUCLEOTIDE SEQUENCE [LARGE SCALE GENOMIC DNA]</scope>
    <source>
        <strain evidence="6 7">IP1</strain>
    </source>
</reference>
<dbReference type="Pfam" id="PF13696">
    <property type="entry name" value="zf-CCHC_2"/>
    <property type="match status" value="1"/>
</dbReference>
<dbReference type="GO" id="GO:0008270">
    <property type="term" value="F:zinc ion binding"/>
    <property type="evidence" value="ECO:0007669"/>
    <property type="project" value="UniProtKB-KW"/>
</dbReference>
<dbReference type="Gene3D" id="4.10.60.10">
    <property type="entry name" value="Zinc finger, CCHC-type"/>
    <property type="match status" value="1"/>
</dbReference>
<protein>
    <recommendedName>
        <fullName evidence="5">CCHC-type domain-containing protein</fullName>
    </recommendedName>
</protein>
<evidence type="ECO:0000256" key="1">
    <source>
        <dbReference type="ARBA" id="ARBA00022723"/>
    </source>
</evidence>
<dbReference type="SMART" id="SM00343">
    <property type="entry name" value="ZnF_C2HC"/>
    <property type="match status" value="1"/>
</dbReference>
<dbReference type="GeneID" id="14888256"/>
<accession>A0A0A1U7V4</accession>
<dbReference type="GO" id="GO:0006511">
    <property type="term" value="P:ubiquitin-dependent protein catabolic process"/>
    <property type="evidence" value="ECO:0007669"/>
    <property type="project" value="TreeGrafter"/>
</dbReference>
<dbReference type="EMBL" id="KB206670">
    <property type="protein sequence ID" value="ELP89160.1"/>
    <property type="molecule type" value="Genomic_DNA"/>
</dbReference>
<keyword evidence="1" id="KW-0479">Metal-binding</keyword>
<dbReference type="OrthoDB" id="106784at2759"/>
<dbReference type="Gene3D" id="3.30.40.10">
    <property type="entry name" value="Zinc/RING finger domain, C3HC4 (zinc finger)"/>
    <property type="match status" value="1"/>
</dbReference>
<dbReference type="Proteomes" id="UP000014680">
    <property type="component" value="Unassembled WGS sequence"/>
</dbReference>
<feature type="domain" description="CCHC-type" evidence="5">
    <location>
        <begin position="126"/>
        <end position="141"/>
    </location>
</feature>
<proteinExistence type="predicted"/>
<dbReference type="VEuPathDB" id="AmoebaDB:EIN_485520"/>
<dbReference type="OMA" id="RERNPHE"/>